<evidence type="ECO:0008006" key="3">
    <source>
        <dbReference type="Google" id="ProtNLM"/>
    </source>
</evidence>
<dbReference type="Proteomes" id="UP000593578">
    <property type="component" value="Unassembled WGS sequence"/>
</dbReference>
<dbReference type="AlphaFoldDB" id="A0A7J8NQP3"/>
<name>A0A7J8NQP3_GOSRA</name>
<organism evidence="1 2">
    <name type="scientific">Gossypium raimondii</name>
    <name type="common">Peruvian cotton</name>
    <name type="synonym">Gossypium klotzschianum subsp. raimondii</name>
    <dbReference type="NCBI Taxonomy" id="29730"/>
    <lineage>
        <taxon>Eukaryota</taxon>
        <taxon>Viridiplantae</taxon>
        <taxon>Streptophyta</taxon>
        <taxon>Embryophyta</taxon>
        <taxon>Tracheophyta</taxon>
        <taxon>Spermatophyta</taxon>
        <taxon>Magnoliopsida</taxon>
        <taxon>eudicotyledons</taxon>
        <taxon>Gunneridae</taxon>
        <taxon>Pentapetalae</taxon>
        <taxon>rosids</taxon>
        <taxon>malvids</taxon>
        <taxon>Malvales</taxon>
        <taxon>Malvaceae</taxon>
        <taxon>Malvoideae</taxon>
        <taxon>Gossypium</taxon>
    </lineage>
</organism>
<evidence type="ECO:0000313" key="1">
    <source>
        <dbReference type="EMBL" id="MBA0579297.1"/>
    </source>
</evidence>
<reference evidence="1 2" key="1">
    <citation type="journal article" date="2019" name="Genome Biol. Evol.">
        <title>Insights into the evolution of the New World diploid cottons (Gossypium, subgenus Houzingenia) based on genome sequencing.</title>
        <authorList>
            <person name="Grover C.E."/>
            <person name="Arick M.A. 2nd"/>
            <person name="Thrash A."/>
            <person name="Conover J.L."/>
            <person name="Sanders W.S."/>
            <person name="Peterson D.G."/>
            <person name="Frelichowski J.E."/>
            <person name="Scheffler J.A."/>
            <person name="Scheffler B.E."/>
            <person name="Wendel J.F."/>
        </authorList>
    </citation>
    <scope>NUCLEOTIDE SEQUENCE [LARGE SCALE GENOMIC DNA]</scope>
    <source>
        <strain evidence="1">8</strain>
        <tissue evidence="1">Leaf</tissue>
    </source>
</reference>
<protein>
    <recommendedName>
        <fullName evidence="3">CCHC-type domain-containing protein</fullName>
    </recommendedName>
</protein>
<proteinExistence type="predicted"/>
<comment type="caution">
    <text evidence="1">The sequence shown here is derived from an EMBL/GenBank/DDBJ whole genome shotgun (WGS) entry which is preliminary data.</text>
</comment>
<sequence length="242" mass="27785">MRPNKPPDPNDPIVDKQRRSVFSGENNFASWKDTLLGSFDNIGSSHEEEDFNLKEGDASKEVVDGFNGFMIDGRIQWVEYQSLPLVCFDCGWYGHNREICPYIFDQEMTLKMVGNHLPWEMPEIPKCVEEERYDPWMLVERKQKRGTRLVLAKSVKATTASESNVSRFKFLSENLGDDSSDFAQDVNVEDADQTFKTQIEEDMREKITKWQTDVNTKVRNRGMNKSINKGKGLMLEGGLKVG</sequence>
<dbReference type="EMBL" id="JABEZZ010000001">
    <property type="protein sequence ID" value="MBA0579297.1"/>
    <property type="molecule type" value="Genomic_DNA"/>
</dbReference>
<evidence type="ECO:0000313" key="2">
    <source>
        <dbReference type="Proteomes" id="UP000593578"/>
    </source>
</evidence>
<accession>A0A7J8NQP3</accession>
<gene>
    <name evidence="1" type="ORF">Gorai_021558</name>
</gene>